<evidence type="ECO:0000259" key="4">
    <source>
        <dbReference type="Pfam" id="PF00046"/>
    </source>
</evidence>
<evidence type="ECO:0000256" key="1">
    <source>
        <dbReference type="ARBA" id="ARBA00004123"/>
    </source>
</evidence>
<dbReference type="InterPro" id="IPR009057">
    <property type="entry name" value="Homeodomain-like_sf"/>
</dbReference>
<feature type="region of interest" description="Disordered" evidence="3">
    <location>
        <begin position="20"/>
        <end position="81"/>
    </location>
</feature>
<dbReference type="GO" id="GO:0005634">
    <property type="term" value="C:nucleus"/>
    <property type="evidence" value="ECO:0007669"/>
    <property type="project" value="UniProtKB-SubCell"/>
</dbReference>
<sequence>MEHLLNYNDNFYYLLQDSVEGSSPLPEQGAAAQRDVKISEGALSLDSSENQQDNQSLGGYESPSNNPGPERDQSTQEPIELRPEELALELAEVPRRRLRRRQIDFHFTHWQVQEMETVFRETQYPDVLTRRVLARNMNVPEVKVKDFSGQCLSLLTLYLIPGKNILEEGKCEQD</sequence>
<dbReference type="InterPro" id="IPR001356">
    <property type="entry name" value="HD"/>
</dbReference>
<evidence type="ECO:0000313" key="5">
    <source>
        <dbReference type="EMBL" id="EGW00846.1"/>
    </source>
</evidence>
<accession>G3IKX4</accession>
<keyword evidence="2 5" id="KW-0371">Homeobox</keyword>
<keyword evidence="2 5" id="KW-0238">DNA-binding</keyword>
<dbReference type="GO" id="GO:0000981">
    <property type="term" value="F:DNA-binding transcription factor activity, RNA polymerase II-specific"/>
    <property type="evidence" value="ECO:0007669"/>
    <property type="project" value="TreeGrafter"/>
</dbReference>
<dbReference type="PANTHER" id="PTHR24329">
    <property type="entry name" value="HOMEOBOX PROTEIN ARISTALESS"/>
    <property type="match status" value="1"/>
</dbReference>
<comment type="subcellular location">
    <subcellularLocation>
        <location evidence="1 2">Nucleus</location>
    </subcellularLocation>
</comment>
<reference evidence="6" key="1">
    <citation type="journal article" date="2011" name="Nat. Biotechnol.">
        <title>The genomic sequence of the Chinese hamster ovary (CHO)-K1 cell line.</title>
        <authorList>
            <person name="Xu X."/>
            <person name="Nagarajan H."/>
            <person name="Lewis N.E."/>
            <person name="Pan S."/>
            <person name="Cai Z."/>
            <person name="Liu X."/>
            <person name="Chen W."/>
            <person name="Xie M."/>
            <person name="Wang W."/>
            <person name="Hammond S."/>
            <person name="Andersen M.R."/>
            <person name="Neff N."/>
            <person name="Passarelli B."/>
            <person name="Koh W."/>
            <person name="Fan H.C."/>
            <person name="Wang J."/>
            <person name="Gui Y."/>
            <person name="Lee K.H."/>
            <person name="Betenbaugh M.J."/>
            <person name="Quake S.R."/>
            <person name="Famili I."/>
            <person name="Palsson B.O."/>
            <person name="Wang J."/>
        </authorList>
    </citation>
    <scope>NUCLEOTIDE SEQUENCE [LARGE SCALE GENOMIC DNA]</scope>
    <source>
        <strain evidence="6">CHO K1 cell line</strain>
    </source>
</reference>
<proteinExistence type="predicted"/>
<feature type="domain" description="Homeobox" evidence="4">
    <location>
        <begin position="106"/>
        <end position="145"/>
    </location>
</feature>
<evidence type="ECO:0000256" key="3">
    <source>
        <dbReference type="SAM" id="MobiDB-lite"/>
    </source>
</evidence>
<dbReference type="GO" id="GO:0000977">
    <property type="term" value="F:RNA polymerase II transcription regulatory region sequence-specific DNA binding"/>
    <property type="evidence" value="ECO:0007669"/>
    <property type="project" value="TreeGrafter"/>
</dbReference>
<feature type="compositionally biased region" description="Polar residues" evidence="3">
    <location>
        <begin position="45"/>
        <end position="67"/>
    </location>
</feature>
<dbReference type="AlphaFoldDB" id="G3IKX4"/>
<evidence type="ECO:0000256" key="2">
    <source>
        <dbReference type="RuleBase" id="RU000682"/>
    </source>
</evidence>
<evidence type="ECO:0000313" key="6">
    <source>
        <dbReference type="Proteomes" id="UP000001075"/>
    </source>
</evidence>
<dbReference type="Proteomes" id="UP000001075">
    <property type="component" value="Unassembled WGS sequence"/>
</dbReference>
<feature type="compositionally biased region" description="Basic and acidic residues" evidence="3">
    <location>
        <begin position="69"/>
        <end position="81"/>
    </location>
</feature>
<keyword evidence="2" id="KW-0539">Nucleus</keyword>
<dbReference type="EMBL" id="JH003802">
    <property type="protein sequence ID" value="EGW00846.1"/>
    <property type="molecule type" value="Genomic_DNA"/>
</dbReference>
<dbReference type="CDD" id="cd00086">
    <property type="entry name" value="homeodomain"/>
    <property type="match status" value="1"/>
</dbReference>
<name>G3IKX4_CRIGR</name>
<dbReference type="InParanoid" id="G3IKX4"/>
<organism evidence="5 6">
    <name type="scientific">Cricetulus griseus</name>
    <name type="common">Chinese hamster</name>
    <name type="synonym">Cricetulus barabensis griseus</name>
    <dbReference type="NCBI Taxonomy" id="10029"/>
    <lineage>
        <taxon>Eukaryota</taxon>
        <taxon>Metazoa</taxon>
        <taxon>Chordata</taxon>
        <taxon>Craniata</taxon>
        <taxon>Vertebrata</taxon>
        <taxon>Euteleostomi</taxon>
        <taxon>Mammalia</taxon>
        <taxon>Eutheria</taxon>
        <taxon>Euarchontoglires</taxon>
        <taxon>Glires</taxon>
        <taxon>Rodentia</taxon>
        <taxon>Myomorpha</taxon>
        <taxon>Muroidea</taxon>
        <taxon>Cricetidae</taxon>
        <taxon>Cricetinae</taxon>
        <taxon>Cricetulus</taxon>
    </lineage>
</organism>
<dbReference type="SUPFAM" id="SSF46689">
    <property type="entry name" value="Homeodomain-like"/>
    <property type="match status" value="1"/>
</dbReference>
<dbReference type="PaxDb" id="10029-XP_007618147.1"/>
<gene>
    <name evidence="5" type="ORF">I79_024529</name>
</gene>
<dbReference type="Gene3D" id="1.10.10.60">
    <property type="entry name" value="Homeodomain-like"/>
    <property type="match status" value="1"/>
</dbReference>
<dbReference type="InterPro" id="IPR050649">
    <property type="entry name" value="Paired_Homeobox_TFs"/>
</dbReference>
<dbReference type="Pfam" id="PF00046">
    <property type="entry name" value="Homeodomain"/>
    <property type="match status" value="1"/>
</dbReference>
<protein>
    <submittedName>
        <fullName evidence="5">Rhox homeobox family member 1</fullName>
    </submittedName>
</protein>
<dbReference type="PANTHER" id="PTHR24329:SF557">
    <property type="entry name" value="HOMEOBOX PROTEIN RHOX13"/>
    <property type="match status" value="1"/>
</dbReference>